<evidence type="ECO:0000313" key="4">
    <source>
        <dbReference type="EMBL" id="KXH42215.1"/>
    </source>
</evidence>
<gene>
    <name evidence="4" type="ORF">CSIM01_08967</name>
</gene>
<dbReference type="InterPro" id="IPR011032">
    <property type="entry name" value="GroES-like_sf"/>
</dbReference>
<protein>
    <recommendedName>
        <fullName evidence="3">Enoyl reductase (ER) domain-containing protein</fullName>
    </recommendedName>
</protein>
<evidence type="ECO:0000256" key="1">
    <source>
        <dbReference type="ARBA" id="ARBA00008072"/>
    </source>
</evidence>
<dbReference type="GO" id="GO:0016651">
    <property type="term" value="F:oxidoreductase activity, acting on NAD(P)H"/>
    <property type="evidence" value="ECO:0007669"/>
    <property type="project" value="InterPro"/>
</dbReference>
<dbReference type="CDD" id="cd08249">
    <property type="entry name" value="enoyl_reductase_like"/>
    <property type="match status" value="1"/>
</dbReference>
<dbReference type="InterPro" id="IPR020843">
    <property type="entry name" value="ER"/>
</dbReference>
<dbReference type="SMART" id="SM00829">
    <property type="entry name" value="PKS_ER"/>
    <property type="match status" value="1"/>
</dbReference>
<dbReference type="InterPro" id="IPR047122">
    <property type="entry name" value="Trans-enoyl_RdTase-like"/>
</dbReference>
<dbReference type="PANTHER" id="PTHR45348">
    <property type="entry name" value="HYPOTHETICAL OXIDOREDUCTASE (EUROFUNG)"/>
    <property type="match status" value="1"/>
</dbReference>
<dbReference type="InterPro" id="IPR036291">
    <property type="entry name" value="NAD(P)-bd_dom_sf"/>
</dbReference>
<reference evidence="4 5" key="1">
    <citation type="submission" date="2014-02" db="EMBL/GenBank/DDBJ databases">
        <title>The genome sequence of Colletotrichum simmondsii CBS122122.</title>
        <authorList>
            <person name="Baroncelli R."/>
            <person name="Thon M.R."/>
        </authorList>
    </citation>
    <scope>NUCLEOTIDE SEQUENCE [LARGE SCALE GENOMIC DNA]</scope>
    <source>
        <strain evidence="4 5">CBS122122</strain>
    </source>
</reference>
<feature type="domain" description="Enoyl reductase (ER)" evidence="3">
    <location>
        <begin position="9"/>
        <end position="371"/>
    </location>
</feature>
<proteinExistence type="inferred from homology"/>
<comment type="similarity">
    <text evidence="1">Belongs to the zinc-containing alcohol dehydrogenase family.</text>
</comment>
<dbReference type="OrthoDB" id="3233595at2759"/>
<dbReference type="Proteomes" id="UP000070328">
    <property type="component" value="Unassembled WGS sequence"/>
</dbReference>
<name>A0A135T282_9PEZI</name>
<evidence type="ECO:0000259" key="3">
    <source>
        <dbReference type="SMART" id="SM00829"/>
    </source>
</evidence>
<comment type="caution">
    <text evidence="4">The sequence shown here is derived from an EMBL/GenBank/DDBJ whole genome shotgun (WGS) entry which is preliminary data.</text>
</comment>
<dbReference type="PANTHER" id="PTHR45348:SF5">
    <property type="entry name" value="OXIDOREDUCTASE, PUTATIVE (AFU_ORTHOLOGUE AFUA_8G01420)-RELATED"/>
    <property type="match status" value="1"/>
</dbReference>
<dbReference type="AlphaFoldDB" id="A0A135T282"/>
<evidence type="ECO:0000256" key="2">
    <source>
        <dbReference type="ARBA" id="ARBA00023002"/>
    </source>
</evidence>
<accession>A0A135T282</accession>
<keyword evidence="2" id="KW-0560">Oxidoreductase</keyword>
<dbReference type="SUPFAM" id="SSF50129">
    <property type="entry name" value="GroES-like"/>
    <property type="match status" value="1"/>
</dbReference>
<dbReference type="EMBL" id="JFBX01000308">
    <property type="protein sequence ID" value="KXH42215.1"/>
    <property type="molecule type" value="Genomic_DNA"/>
</dbReference>
<evidence type="ECO:0000313" key="5">
    <source>
        <dbReference type="Proteomes" id="UP000070328"/>
    </source>
</evidence>
<dbReference type="CDD" id="cd12148">
    <property type="entry name" value="fungal_TF_MHR"/>
    <property type="match status" value="1"/>
</dbReference>
<sequence>MREAVITPDIQVEIRDVPTPVPKAGEVLVRVVVSGTNPKDWKVPCIYVQHPLNSGDDFAGVVEQVGEGVFEFKPGDRVAALHQIGTPGGSFAEYAISPAATTFLIPEKVSFAKAATIPMACLVASFGLYDVLRLPTPWFSPGSLSNPLVIHGAGTAIGTFAIKLAKASNIRPIIVTAGNSAKDIRGLLDFGQGDAIIDYRQSTKRVVADIQSAILKAGSGPAWCGLDAATNEDGAPEYTGILIEALGTQSGLRGNRPRVATVQGGARVSGLVDGDYINVMLAHTGTRGVKCLAPAVQKGNGQRGALDQTQPSVPPETNTDLVRRLESLEALLAAKISNSGASQLRCLVTDARAGRASSPDILYMLSDALILERQSMGSKAKESLIQRFFSALPILFGTAQIRLITKPSSFMLQNNSFNPHEPVKCVLLPLREEARQLIDKYLDDISFIHQVTHARSVKLRADEVYSAIDSGQCPSIETIALLLAIFANSTNQWGTRDMSRCLFSSVSDAHSQALSWQRAGLDVLDHLQRDSHVSLEATQAMVLLCYSVVNLEGVTIRFRNIFSRAVAMARELGLHCIDLPRRLLSLVTPKHSLLEAEIGRRVWWIVAGLSGTLGNVCSINPSQMAVNKPKNIDDDDLIEGKEIITRTMDQPTCMSFALQRIRLAEIFRASLEQTQFAGLSPEAIGYQQVQELDAQLVRFWDDTPAFLRLDHDSGGVKDDQARMGIQRYVLQLFVHGQRCRIHLPFLARGASYATSRMACVESARFIIRLEEQLQHREVEFASSRLRLSIVLHHIYLAFVVLLFDLCLDAPGSVHLNNCPELAAGWKILDESKTQLQQAEVLIEPLRKVMRRYRVLAFDEGMSCPQSTGGIVHETAVNSTSSGELDDMATNGDVGHMEFVQNWNSLGVSLALSHDDWLNLLEGLGDSGLEISN</sequence>
<organism evidence="4 5">
    <name type="scientific">Colletotrichum simmondsii</name>
    <dbReference type="NCBI Taxonomy" id="703756"/>
    <lineage>
        <taxon>Eukaryota</taxon>
        <taxon>Fungi</taxon>
        <taxon>Dikarya</taxon>
        <taxon>Ascomycota</taxon>
        <taxon>Pezizomycotina</taxon>
        <taxon>Sordariomycetes</taxon>
        <taxon>Hypocreomycetidae</taxon>
        <taxon>Glomerellales</taxon>
        <taxon>Glomerellaceae</taxon>
        <taxon>Colletotrichum</taxon>
        <taxon>Colletotrichum acutatum species complex</taxon>
    </lineage>
</organism>
<dbReference type="SUPFAM" id="SSF51735">
    <property type="entry name" value="NAD(P)-binding Rossmann-fold domains"/>
    <property type="match status" value="1"/>
</dbReference>
<dbReference type="InterPro" id="IPR013154">
    <property type="entry name" value="ADH-like_N"/>
</dbReference>
<dbReference type="Gene3D" id="3.90.180.10">
    <property type="entry name" value="Medium-chain alcohol dehydrogenases, catalytic domain"/>
    <property type="match status" value="1"/>
</dbReference>
<dbReference type="Gene3D" id="3.40.50.720">
    <property type="entry name" value="NAD(P)-binding Rossmann-like Domain"/>
    <property type="match status" value="1"/>
</dbReference>
<dbReference type="Pfam" id="PF08240">
    <property type="entry name" value="ADH_N"/>
    <property type="match status" value="1"/>
</dbReference>
<keyword evidence="5" id="KW-1185">Reference proteome</keyword>